<evidence type="ECO:0000313" key="3">
    <source>
        <dbReference type="Proteomes" id="UP000440004"/>
    </source>
</evidence>
<proteinExistence type="predicted"/>
<comment type="caution">
    <text evidence="2">The sequence shown here is derived from an EMBL/GenBank/DDBJ whole genome shotgun (WGS) entry which is preliminary data.</text>
</comment>
<keyword evidence="1" id="KW-0472">Membrane</keyword>
<dbReference type="NCBIfam" id="TIGR04223">
    <property type="entry name" value="quorum_AgrD"/>
    <property type="match status" value="1"/>
</dbReference>
<feature type="transmembrane region" description="Helical" evidence="1">
    <location>
        <begin position="12"/>
        <end position="36"/>
    </location>
</feature>
<name>A0A6A7K4X6_9FIRM</name>
<protein>
    <submittedName>
        <fullName evidence="2">Cyclic lactone autoinducer peptide</fullName>
    </submittedName>
</protein>
<gene>
    <name evidence="2" type="ORF">GC105_01765</name>
</gene>
<dbReference type="AlphaFoldDB" id="A0A6A7K4X6"/>
<dbReference type="RefSeq" id="WP_152801072.1">
    <property type="nucleotide sequence ID" value="NZ_WHNX01000002.1"/>
</dbReference>
<keyword evidence="3" id="KW-1185">Reference proteome</keyword>
<evidence type="ECO:0000256" key="1">
    <source>
        <dbReference type="SAM" id="Phobius"/>
    </source>
</evidence>
<dbReference type="InterPro" id="IPR009229">
    <property type="entry name" value="AgrD"/>
</dbReference>
<keyword evidence="1" id="KW-0812">Transmembrane</keyword>
<organism evidence="2 3">
    <name type="scientific">Alkalibaculum sporogenes</name>
    <dbReference type="NCBI Taxonomy" id="2655001"/>
    <lineage>
        <taxon>Bacteria</taxon>
        <taxon>Bacillati</taxon>
        <taxon>Bacillota</taxon>
        <taxon>Clostridia</taxon>
        <taxon>Eubacteriales</taxon>
        <taxon>Eubacteriaceae</taxon>
        <taxon>Alkalibaculum</taxon>
    </lineage>
</organism>
<keyword evidence="1" id="KW-1133">Transmembrane helix</keyword>
<evidence type="ECO:0000313" key="2">
    <source>
        <dbReference type="EMBL" id="MPW24519.1"/>
    </source>
</evidence>
<accession>A0A6A7K4X6</accession>
<sequence>MEKQKSLYDKTIFNIIKLLIVLATLIVSGSASILWFGEPDCPASLKQNV</sequence>
<dbReference type="Proteomes" id="UP000440004">
    <property type="component" value="Unassembled WGS sequence"/>
</dbReference>
<reference evidence="2 3" key="1">
    <citation type="submission" date="2019-10" db="EMBL/GenBank/DDBJ databases">
        <title>Alkalibaculum tamaniensis sp.nov., a new alkaliphilic acetogen, isolated on methoxylated aromatics from a mud volcano.</title>
        <authorList>
            <person name="Khomyakova M.A."/>
            <person name="Merkel A.Y."/>
            <person name="Bonch-Osmolovskaya E.A."/>
            <person name="Slobodkin A.I."/>
        </authorList>
    </citation>
    <scope>NUCLEOTIDE SEQUENCE [LARGE SCALE GENOMIC DNA]</scope>
    <source>
        <strain evidence="2 3">M08DMB</strain>
    </source>
</reference>
<dbReference type="EMBL" id="WHNX01000002">
    <property type="protein sequence ID" value="MPW24519.1"/>
    <property type="molecule type" value="Genomic_DNA"/>
</dbReference>